<evidence type="ECO:0000259" key="4">
    <source>
        <dbReference type="PROSITE" id="PS50995"/>
    </source>
</evidence>
<dbReference type="SUPFAM" id="SSF46785">
    <property type="entry name" value="Winged helix' DNA-binding domain"/>
    <property type="match status" value="1"/>
</dbReference>
<dbReference type="PROSITE" id="PS01117">
    <property type="entry name" value="HTH_MARR_1"/>
    <property type="match status" value="1"/>
</dbReference>
<accession>A0A497ZN08</accession>
<keyword evidence="3" id="KW-0804">Transcription</keyword>
<name>A0A497ZN08_9RHOB</name>
<dbReference type="PANTHER" id="PTHR33164">
    <property type="entry name" value="TRANSCRIPTIONAL REGULATOR, MARR FAMILY"/>
    <property type="match status" value="1"/>
</dbReference>
<evidence type="ECO:0000313" key="5">
    <source>
        <dbReference type="EMBL" id="RLK07194.1"/>
    </source>
</evidence>
<keyword evidence="6" id="KW-1185">Reference proteome</keyword>
<protein>
    <submittedName>
        <fullName evidence="5">MarR family transcriptional regulator</fullName>
    </submittedName>
</protein>
<dbReference type="PANTHER" id="PTHR33164:SF89">
    <property type="entry name" value="MARR FAMILY REGULATORY PROTEIN"/>
    <property type="match status" value="1"/>
</dbReference>
<dbReference type="GO" id="GO:0006950">
    <property type="term" value="P:response to stress"/>
    <property type="evidence" value="ECO:0007669"/>
    <property type="project" value="TreeGrafter"/>
</dbReference>
<dbReference type="SMART" id="SM00347">
    <property type="entry name" value="HTH_MARR"/>
    <property type="match status" value="1"/>
</dbReference>
<dbReference type="Gene3D" id="1.10.10.10">
    <property type="entry name" value="Winged helix-like DNA-binding domain superfamily/Winged helix DNA-binding domain"/>
    <property type="match status" value="1"/>
</dbReference>
<organism evidence="5 6">
    <name type="scientific">Ruegeria conchae</name>
    <dbReference type="NCBI Taxonomy" id="981384"/>
    <lineage>
        <taxon>Bacteria</taxon>
        <taxon>Pseudomonadati</taxon>
        <taxon>Pseudomonadota</taxon>
        <taxon>Alphaproteobacteria</taxon>
        <taxon>Rhodobacterales</taxon>
        <taxon>Roseobacteraceae</taxon>
        <taxon>Ruegeria</taxon>
    </lineage>
</organism>
<dbReference type="InterPro" id="IPR036388">
    <property type="entry name" value="WH-like_DNA-bd_sf"/>
</dbReference>
<comment type="caution">
    <text evidence="5">The sequence shown here is derived from an EMBL/GenBank/DDBJ whole genome shotgun (WGS) entry which is preliminary data.</text>
</comment>
<dbReference type="AlphaFoldDB" id="A0A497ZN08"/>
<dbReference type="Pfam" id="PF12802">
    <property type="entry name" value="MarR_2"/>
    <property type="match status" value="1"/>
</dbReference>
<evidence type="ECO:0000256" key="2">
    <source>
        <dbReference type="ARBA" id="ARBA00023125"/>
    </source>
</evidence>
<keyword evidence="1" id="KW-0805">Transcription regulation</keyword>
<feature type="domain" description="HTH marR-type" evidence="4">
    <location>
        <begin position="1"/>
        <end position="129"/>
    </location>
</feature>
<dbReference type="OrthoDB" id="5522755at2"/>
<dbReference type="InterPro" id="IPR039422">
    <property type="entry name" value="MarR/SlyA-like"/>
</dbReference>
<dbReference type="Proteomes" id="UP000271700">
    <property type="component" value="Unassembled WGS sequence"/>
</dbReference>
<evidence type="ECO:0000256" key="3">
    <source>
        <dbReference type="ARBA" id="ARBA00023163"/>
    </source>
</evidence>
<dbReference type="InterPro" id="IPR023187">
    <property type="entry name" value="Tscrpt_reg_MarR-type_CS"/>
</dbReference>
<dbReference type="EMBL" id="RCCT01000003">
    <property type="protein sequence ID" value="RLK07194.1"/>
    <property type="molecule type" value="Genomic_DNA"/>
</dbReference>
<keyword evidence="2" id="KW-0238">DNA-binding</keyword>
<evidence type="ECO:0000313" key="6">
    <source>
        <dbReference type="Proteomes" id="UP000271700"/>
    </source>
</evidence>
<dbReference type="GO" id="GO:0003700">
    <property type="term" value="F:DNA-binding transcription factor activity"/>
    <property type="evidence" value="ECO:0007669"/>
    <property type="project" value="InterPro"/>
</dbReference>
<sequence>MNTDHRIRTLINRLARIDASEGWAGDLNPTQRMALEYLSEANMFSRSPSHVAEYIGTTRGTMSQTLKALARKGYVEEHRKEHDQRSISYELTKEGAEIVRQPNPVAQAIGDMPLENQAMLEQGLMQGLSLALAINGGRSFGQCKSCAHHDVTTENGFCKLLGVSLEPGEKDKICIEHEEAK</sequence>
<dbReference type="InterPro" id="IPR000835">
    <property type="entry name" value="HTH_MarR-typ"/>
</dbReference>
<dbReference type="STRING" id="981384.GCA_000192475_01513"/>
<dbReference type="InterPro" id="IPR036390">
    <property type="entry name" value="WH_DNA-bd_sf"/>
</dbReference>
<proteinExistence type="predicted"/>
<reference evidence="5 6" key="1">
    <citation type="submission" date="2018-10" db="EMBL/GenBank/DDBJ databases">
        <title>Genomic Encyclopedia of Archaeal and Bacterial Type Strains, Phase II (KMG-II): from individual species to whole genera.</title>
        <authorList>
            <person name="Goeker M."/>
        </authorList>
    </citation>
    <scope>NUCLEOTIDE SEQUENCE [LARGE SCALE GENOMIC DNA]</scope>
    <source>
        <strain evidence="5 6">DSM 29317</strain>
    </source>
</reference>
<dbReference type="PRINTS" id="PR00598">
    <property type="entry name" value="HTHMARR"/>
</dbReference>
<dbReference type="GO" id="GO:0003677">
    <property type="term" value="F:DNA binding"/>
    <property type="evidence" value="ECO:0007669"/>
    <property type="project" value="UniProtKB-KW"/>
</dbReference>
<dbReference type="RefSeq" id="WP_010442378.1">
    <property type="nucleotide sequence ID" value="NZ_AEYW01000014.1"/>
</dbReference>
<dbReference type="PROSITE" id="PS50995">
    <property type="entry name" value="HTH_MARR_2"/>
    <property type="match status" value="1"/>
</dbReference>
<evidence type="ECO:0000256" key="1">
    <source>
        <dbReference type="ARBA" id="ARBA00023015"/>
    </source>
</evidence>
<gene>
    <name evidence="5" type="ORF">CLV75_2302</name>
</gene>